<dbReference type="PROSITE" id="PS00282">
    <property type="entry name" value="KAZAL_1"/>
    <property type="match status" value="1"/>
</dbReference>
<dbReference type="Pfam" id="PF00050">
    <property type="entry name" value="Kazal_1"/>
    <property type="match status" value="3"/>
</dbReference>
<dbReference type="PANTHER" id="PTHR21131:SF0">
    <property type="entry name" value="GEO10195P1-RELATED"/>
    <property type="match status" value="1"/>
</dbReference>
<proteinExistence type="predicted"/>
<accession>A0ABY7EJ94</accession>
<keyword evidence="1" id="KW-0732">Signal</keyword>
<dbReference type="InterPro" id="IPR036058">
    <property type="entry name" value="Kazal_dom_sf"/>
</dbReference>
<feature type="domain" description="Kazal-like" evidence="2">
    <location>
        <begin position="68"/>
        <end position="108"/>
    </location>
</feature>
<dbReference type="SUPFAM" id="SSF100895">
    <property type="entry name" value="Kazal-type serine protease inhibitors"/>
    <property type="match status" value="3"/>
</dbReference>
<feature type="domain" description="Kazal-like" evidence="2">
    <location>
        <begin position="23"/>
        <end position="67"/>
    </location>
</feature>
<dbReference type="PANTHER" id="PTHR21131">
    <property type="entry name" value="SERINE-TYPE ENDOPEPTIDASE INHIBITOR"/>
    <property type="match status" value="1"/>
</dbReference>
<dbReference type="Proteomes" id="UP001164746">
    <property type="component" value="Chromosome 6"/>
</dbReference>
<evidence type="ECO:0000313" key="3">
    <source>
        <dbReference type="EMBL" id="WAR09209.1"/>
    </source>
</evidence>
<keyword evidence="4" id="KW-1185">Reference proteome</keyword>
<evidence type="ECO:0000259" key="2">
    <source>
        <dbReference type="PROSITE" id="PS51465"/>
    </source>
</evidence>
<dbReference type="InterPro" id="IPR053265">
    <property type="entry name" value="Serpin"/>
</dbReference>
<dbReference type="InterPro" id="IPR002350">
    <property type="entry name" value="Kazal_dom"/>
</dbReference>
<feature type="domain" description="Kazal-like" evidence="2">
    <location>
        <begin position="117"/>
        <end position="166"/>
    </location>
</feature>
<reference evidence="3" key="1">
    <citation type="submission" date="2022-11" db="EMBL/GenBank/DDBJ databases">
        <title>Centuries of genome instability and evolution in soft-shell clam transmissible cancer (bioRxiv).</title>
        <authorList>
            <person name="Hart S.F.M."/>
            <person name="Yonemitsu M.A."/>
            <person name="Giersch R.M."/>
            <person name="Beal B.F."/>
            <person name="Arriagada G."/>
            <person name="Davis B.W."/>
            <person name="Ostrander E.A."/>
            <person name="Goff S.P."/>
            <person name="Metzger M.J."/>
        </authorList>
    </citation>
    <scope>NUCLEOTIDE SEQUENCE</scope>
    <source>
        <strain evidence="3">MELC-2E11</strain>
        <tissue evidence="3">Siphon/mantle</tissue>
    </source>
</reference>
<dbReference type="Gene3D" id="3.30.60.30">
    <property type="match status" value="3"/>
</dbReference>
<gene>
    <name evidence="3" type="ORF">MAR_019167</name>
</gene>
<dbReference type="PROSITE" id="PS51465">
    <property type="entry name" value="KAZAL_2"/>
    <property type="match status" value="3"/>
</dbReference>
<feature type="signal peptide" evidence="1">
    <location>
        <begin position="1"/>
        <end position="15"/>
    </location>
</feature>
<evidence type="ECO:0000256" key="1">
    <source>
        <dbReference type="SAM" id="SignalP"/>
    </source>
</evidence>
<feature type="chain" id="PRO_5046644063" evidence="1">
    <location>
        <begin position="16"/>
        <end position="181"/>
    </location>
</feature>
<sequence length="181" mass="19367">MFVLTLITVLGYAASSTIPPTTEENIVPCICTMEYNPVCGMDGQTYPNECSLKCANVEEDHIGHCGASVCACPRIYKPVCGQDGKTYANDCMLRCAGQAFFQEGPCLGTQPTISPARRIAIPCICTFIYRPVCGNNGKTFGNECSLDCDAKEDITLLKLHDGPCSGSEHLLIPLTTSTSAP</sequence>
<evidence type="ECO:0000313" key="4">
    <source>
        <dbReference type="Proteomes" id="UP001164746"/>
    </source>
</evidence>
<name>A0ABY7EJ94_MYAAR</name>
<dbReference type="SMART" id="SM00280">
    <property type="entry name" value="KAZAL"/>
    <property type="match status" value="3"/>
</dbReference>
<organism evidence="3 4">
    <name type="scientific">Mya arenaria</name>
    <name type="common">Soft-shell clam</name>
    <dbReference type="NCBI Taxonomy" id="6604"/>
    <lineage>
        <taxon>Eukaryota</taxon>
        <taxon>Metazoa</taxon>
        <taxon>Spiralia</taxon>
        <taxon>Lophotrochozoa</taxon>
        <taxon>Mollusca</taxon>
        <taxon>Bivalvia</taxon>
        <taxon>Autobranchia</taxon>
        <taxon>Heteroconchia</taxon>
        <taxon>Euheterodonta</taxon>
        <taxon>Imparidentia</taxon>
        <taxon>Neoheterodontei</taxon>
        <taxon>Myida</taxon>
        <taxon>Myoidea</taxon>
        <taxon>Myidae</taxon>
        <taxon>Mya</taxon>
    </lineage>
</organism>
<dbReference type="EMBL" id="CP111017">
    <property type="protein sequence ID" value="WAR09209.1"/>
    <property type="molecule type" value="Genomic_DNA"/>
</dbReference>
<dbReference type="CDD" id="cd00104">
    <property type="entry name" value="KAZAL_FS"/>
    <property type="match status" value="3"/>
</dbReference>
<protein>
    <submittedName>
        <fullName evidence="3">DPGN-like protein</fullName>
    </submittedName>
</protein>